<dbReference type="InterPro" id="IPR007523">
    <property type="entry name" value="NDUFAF3/AAMDC"/>
</dbReference>
<evidence type="ECO:0000313" key="2">
    <source>
        <dbReference type="Proteomes" id="UP000537592"/>
    </source>
</evidence>
<evidence type="ECO:0000313" key="1">
    <source>
        <dbReference type="EMBL" id="MBB3808641.1"/>
    </source>
</evidence>
<proteinExistence type="predicted"/>
<dbReference type="AlphaFoldDB" id="A0A7W6EFA4"/>
<organism evidence="1 2">
    <name type="scientific">Pseudochelatococcus contaminans</name>
    <dbReference type="NCBI Taxonomy" id="1538103"/>
    <lineage>
        <taxon>Bacteria</taxon>
        <taxon>Pseudomonadati</taxon>
        <taxon>Pseudomonadota</taxon>
        <taxon>Alphaproteobacteria</taxon>
        <taxon>Hyphomicrobiales</taxon>
        <taxon>Chelatococcaceae</taxon>
        <taxon>Pseudochelatococcus</taxon>
    </lineage>
</organism>
<dbReference type="Proteomes" id="UP000537592">
    <property type="component" value="Unassembled WGS sequence"/>
</dbReference>
<gene>
    <name evidence="1" type="ORF">FHS81_000695</name>
</gene>
<dbReference type="Pfam" id="PF04430">
    <property type="entry name" value="DUF498"/>
    <property type="match status" value="1"/>
</dbReference>
<dbReference type="EMBL" id="JACICC010000001">
    <property type="protein sequence ID" value="MBB3808641.1"/>
    <property type="molecule type" value="Genomic_DNA"/>
</dbReference>
<protein>
    <submittedName>
        <fullName evidence="1">Uncharacterized protein</fullName>
    </submittedName>
</protein>
<reference evidence="1 2" key="1">
    <citation type="submission" date="2020-08" db="EMBL/GenBank/DDBJ databases">
        <title>Genomic Encyclopedia of Type Strains, Phase IV (KMG-IV): sequencing the most valuable type-strain genomes for metagenomic binning, comparative biology and taxonomic classification.</title>
        <authorList>
            <person name="Goeker M."/>
        </authorList>
    </citation>
    <scope>NUCLEOTIDE SEQUENCE [LARGE SCALE GENOMIC DNA]</scope>
    <source>
        <strain evidence="1 2">DSM 28760</strain>
    </source>
</reference>
<dbReference type="SUPFAM" id="SSF64076">
    <property type="entry name" value="MTH938-like"/>
    <property type="match status" value="1"/>
</dbReference>
<keyword evidence="2" id="KW-1185">Reference proteome</keyword>
<name>A0A7W6EFA4_9HYPH</name>
<sequence length="82" mass="8850">MAAKSIRDLTSSDFDAIIAERDKIELFLVGSGIDLIPLPAPMRSLLTNAGIRHEAMQTGAAIRTYNVLLAEDRQVSALLLAV</sequence>
<dbReference type="InterPro" id="IPR036748">
    <property type="entry name" value="MTH938-like_sf"/>
</dbReference>
<dbReference type="Gene3D" id="3.40.1230.10">
    <property type="entry name" value="MTH938-like"/>
    <property type="match status" value="1"/>
</dbReference>
<dbReference type="CDD" id="cd00248">
    <property type="entry name" value="Mth938-like"/>
    <property type="match status" value="1"/>
</dbReference>
<accession>A0A7W6EFA4</accession>
<comment type="caution">
    <text evidence="1">The sequence shown here is derived from an EMBL/GenBank/DDBJ whole genome shotgun (WGS) entry which is preliminary data.</text>
</comment>